<accession>A0A0D3K9C7</accession>
<dbReference type="HOGENOM" id="CLU_588561_0_0_1"/>
<name>A0A0D3K9C7_EMIH1</name>
<keyword evidence="2" id="KW-1185">Reference proteome</keyword>
<dbReference type="Proteomes" id="UP000013827">
    <property type="component" value="Unassembled WGS sequence"/>
</dbReference>
<dbReference type="PaxDb" id="2903-EOD32362"/>
<proteinExistence type="predicted"/>
<reference evidence="2" key="1">
    <citation type="journal article" date="2013" name="Nature">
        <title>Pan genome of the phytoplankton Emiliania underpins its global distribution.</title>
        <authorList>
            <person name="Read B.A."/>
            <person name="Kegel J."/>
            <person name="Klute M.J."/>
            <person name="Kuo A."/>
            <person name="Lefebvre S.C."/>
            <person name="Maumus F."/>
            <person name="Mayer C."/>
            <person name="Miller J."/>
            <person name="Monier A."/>
            <person name="Salamov A."/>
            <person name="Young J."/>
            <person name="Aguilar M."/>
            <person name="Claverie J.M."/>
            <person name="Frickenhaus S."/>
            <person name="Gonzalez K."/>
            <person name="Herman E.K."/>
            <person name="Lin Y.C."/>
            <person name="Napier J."/>
            <person name="Ogata H."/>
            <person name="Sarno A.F."/>
            <person name="Shmutz J."/>
            <person name="Schroeder D."/>
            <person name="de Vargas C."/>
            <person name="Verret F."/>
            <person name="von Dassow P."/>
            <person name="Valentin K."/>
            <person name="Van de Peer Y."/>
            <person name="Wheeler G."/>
            <person name="Dacks J.B."/>
            <person name="Delwiche C.F."/>
            <person name="Dyhrman S.T."/>
            <person name="Glockner G."/>
            <person name="John U."/>
            <person name="Richards T."/>
            <person name="Worden A.Z."/>
            <person name="Zhang X."/>
            <person name="Grigoriev I.V."/>
            <person name="Allen A.E."/>
            <person name="Bidle K."/>
            <person name="Borodovsky M."/>
            <person name="Bowler C."/>
            <person name="Brownlee C."/>
            <person name="Cock J.M."/>
            <person name="Elias M."/>
            <person name="Gladyshev V.N."/>
            <person name="Groth M."/>
            <person name="Guda C."/>
            <person name="Hadaegh A."/>
            <person name="Iglesias-Rodriguez M.D."/>
            <person name="Jenkins J."/>
            <person name="Jones B.M."/>
            <person name="Lawson T."/>
            <person name="Leese F."/>
            <person name="Lindquist E."/>
            <person name="Lobanov A."/>
            <person name="Lomsadze A."/>
            <person name="Malik S.B."/>
            <person name="Marsh M.E."/>
            <person name="Mackinder L."/>
            <person name="Mock T."/>
            <person name="Mueller-Roeber B."/>
            <person name="Pagarete A."/>
            <person name="Parker M."/>
            <person name="Probert I."/>
            <person name="Quesneville H."/>
            <person name="Raines C."/>
            <person name="Rensing S.A."/>
            <person name="Riano-Pachon D.M."/>
            <person name="Richier S."/>
            <person name="Rokitta S."/>
            <person name="Shiraiwa Y."/>
            <person name="Soanes D.M."/>
            <person name="van der Giezen M."/>
            <person name="Wahlund T.M."/>
            <person name="Williams B."/>
            <person name="Wilson W."/>
            <person name="Wolfe G."/>
            <person name="Wurch L.L."/>
        </authorList>
    </citation>
    <scope>NUCLEOTIDE SEQUENCE</scope>
</reference>
<sequence length="465" mass="51822">MPWGVFFLSAVAHYNFERWLGRRSVESLWPDTIPSQPALCSAGGHSMYVSLAEQLDRVERTGCGERKSATCMMKIGRDRNDGMGSQMNRRLSLFVAAFMLNCAFEHAPILPMNARSAKHGVKPGAAEHHFRLSGAIGAPIDALASESVCRIRSRKQSWGEGCPSLHPNIFRNNTRLEALGATFIAAAAPRNGTAALLSLAARTHFLYRVEQWQRQSEGQGVTCGSDPIYFPAALDRCRYLQARVSLRAAYFDPQTPKQHAHCPPFAGGEYQPSRGTARPAQRSLDWFQPARAGTMPLEIAVHMRRGDLRSVDPGRFIQMDSYKHPLRALIAEVEGLRATWAQLGRLLLPQLHVMSEGLAADFAALPRWLNSTWPVRLHLDSDPLATIDHLIGADVLVGSISSYSNTAMMYSAGVHLQVCCANEFDPPLPWRDLHKQPALQREFRCQLSAHLEYKWRQKSGTSLRF</sequence>
<dbReference type="GeneID" id="17277634"/>
<dbReference type="KEGG" id="ehx:EMIHUDRAFT_230889"/>
<dbReference type="AlphaFoldDB" id="A0A0D3K9C7"/>
<evidence type="ECO:0000313" key="2">
    <source>
        <dbReference type="Proteomes" id="UP000013827"/>
    </source>
</evidence>
<dbReference type="EnsemblProtists" id="EOD32362">
    <property type="protein sequence ID" value="EOD32362"/>
    <property type="gene ID" value="EMIHUDRAFT_230889"/>
</dbReference>
<evidence type="ECO:0000313" key="1">
    <source>
        <dbReference type="EnsemblProtists" id="EOD32362"/>
    </source>
</evidence>
<dbReference type="RefSeq" id="XP_005784791.1">
    <property type="nucleotide sequence ID" value="XM_005784734.1"/>
</dbReference>
<reference evidence="1" key="2">
    <citation type="submission" date="2024-10" db="UniProtKB">
        <authorList>
            <consortium name="EnsemblProtists"/>
        </authorList>
    </citation>
    <scope>IDENTIFICATION</scope>
</reference>
<organism evidence="1 2">
    <name type="scientific">Emiliania huxleyi (strain CCMP1516)</name>
    <dbReference type="NCBI Taxonomy" id="280463"/>
    <lineage>
        <taxon>Eukaryota</taxon>
        <taxon>Haptista</taxon>
        <taxon>Haptophyta</taxon>
        <taxon>Prymnesiophyceae</taxon>
        <taxon>Isochrysidales</taxon>
        <taxon>Noelaerhabdaceae</taxon>
        <taxon>Emiliania</taxon>
    </lineage>
</organism>
<protein>
    <submittedName>
        <fullName evidence="1">Uncharacterized protein</fullName>
    </submittedName>
</protein>